<gene>
    <name evidence="1" type="ORF">BDN72DRAFT_904385</name>
</gene>
<dbReference type="Proteomes" id="UP000308600">
    <property type="component" value="Unassembled WGS sequence"/>
</dbReference>
<evidence type="ECO:0000313" key="2">
    <source>
        <dbReference type="Proteomes" id="UP000308600"/>
    </source>
</evidence>
<dbReference type="EMBL" id="ML208693">
    <property type="protein sequence ID" value="TFK61115.1"/>
    <property type="molecule type" value="Genomic_DNA"/>
</dbReference>
<keyword evidence="2" id="KW-1185">Reference proteome</keyword>
<evidence type="ECO:0000313" key="1">
    <source>
        <dbReference type="EMBL" id="TFK61115.1"/>
    </source>
</evidence>
<proteinExistence type="predicted"/>
<name>A0ACD3A6T2_9AGAR</name>
<organism evidence="1 2">
    <name type="scientific">Pluteus cervinus</name>
    <dbReference type="NCBI Taxonomy" id="181527"/>
    <lineage>
        <taxon>Eukaryota</taxon>
        <taxon>Fungi</taxon>
        <taxon>Dikarya</taxon>
        <taxon>Basidiomycota</taxon>
        <taxon>Agaricomycotina</taxon>
        <taxon>Agaricomycetes</taxon>
        <taxon>Agaricomycetidae</taxon>
        <taxon>Agaricales</taxon>
        <taxon>Pluteineae</taxon>
        <taxon>Pluteaceae</taxon>
        <taxon>Pluteus</taxon>
    </lineage>
</organism>
<sequence length="240" mass="26481">MRRSQRHTASRTSIAPAPPPKENPRVEYGTNRSASPVSTVTVHRPITSPREGQKLSRSIGEVEANSSDDEPLIKKFRSRRSNDGRDEGSAEEPEEPADDEEPTEEPADDEAPVEEPVDDEEPEEPADEEEEMVSVDEAPAEGVATRGAKGGGINSSERGSSNSEEDESDEGSEEDELDEDSDSSACSIRWKGSREDRRKAAKMYQAYLESNQILSSAYKGLNNKSKQKFEGKYHLGSFIY</sequence>
<protein>
    <submittedName>
        <fullName evidence="1">Uncharacterized protein</fullName>
    </submittedName>
</protein>
<accession>A0ACD3A6T2</accession>
<reference evidence="1 2" key="1">
    <citation type="journal article" date="2019" name="Nat. Ecol. Evol.">
        <title>Megaphylogeny resolves global patterns of mushroom evolution.</title>
        <authorList>
            <person name="Varga T."/>
            <person name="Krizsan K."/>
            <person name="Foldi C."/>
            <person name="Dima B."/>
            <person name="Sanchez-Garcia M."/>
            <person name="Sanchez-Ramirez S."/>
            <person name="Szollosi G.J."/>
            <person name="Szarkandi J.G."/>
            <person name="Papp V."/>
            <person name="Albert L."/>
            <person name="Andreopoulos W."/>
            <person name="Angelini C."/>
            <person name="Antonin V."/>
            <person name="Barry K.W."/>
            <person name="Bougher N.L."/>
            <person name="Buchanan P."/>
            <person name="Buyck B."/>
            <person name="Bense V."/>
            <person name="Catcheside P."/>
            <person name="Chovatia M."/>
            <person name="Cooper J."/>
            <person name="Damon W."/>
            <person name="Desjardin D."/>
            <person name="Finy P."/>
            <person name="Geml J."/>
            <person name="Haridas S."/>
            <person name="Hughes K."/>
            <person name="Justo A."/>
            <person name="Karasinski D."/>
            <person name="Kautmanova I."/>
            <person name="Kiss B."/>
            <person name="Kocsube S."/>
            <person name="Kotiranta H."/>
            <person name="LaButti K.M."/>
            <person name="Lechner B.E."/>
            <person name="Liimatainen K."/>
            <person name="Lipzen A."/>
            <person name="Lukacs Z."/>
            <person name="Mihaltcheva S."/>
            <person name="Morgado L.N."/>
            <person name="Niskanen T."/>
            <person name="Noordeloos M.E."/>
            <person name="Ohm R.A."/>
            <person name="Ortiz-Santana B."/>
            <person name="Ovrebo C."/>
            <person name="Racz N."/>
            <person name="Riley R."/>
            <person name="Savchenko A."/>
            <person name="Shiryaev A."/>
            <person name="Soop K."/>
            <person name="Spirin V."/>
            <person name="Szebenyi C."/>
            <person name="Tomsovsky M."/>
            <person name="Tulloss R.E."/>
            <person name="Uehling J."/>
            <person name="Grigoriev I.V."/>
            <person name="Vagvolgyi C."/>
            <person name="Papp T."/>
            <person name="Martin F.M."/>
            <person name="Miettinen O."/>
            <person name="Hibbett D.S."/>
            <person name="Nagy L.G."/>
        </authorList>
    </citation>
    <scope>NUCLEOTIDE SEQUENCE [LARGE SCALE GENOMIC DNA]</scope>
    <source>
        <strain evidence="1 2">NL-1719</strain>
    </source>
</reference>